<sequence>MLRVEAISITILIITITQKNMLFRSRKNPGTIIFVANIWGRHAFRHILVIWGRHAVMPAIRAPAITSITKKIFLAGLVSVRIFRCGIF</sequence>
<dbReference type="AlphaFoldDB" id="A0A0I9UHX6"/>
<proteinExistence type="predicted"/>
<dbReference type="Proteomes" id="UP000036334">
    <property type="component" value="Unassembled WGS sequence"/>
</dbReference>
<evidence type="ECO:0000313" key="2">
    <source>
        <dbReference type="Proteomes" id="UP000036334"/>
    </source>
</evidence>
<reference evidence="1 2" key="1">
    <citation type="submission" date="2015-05" db="EMBL/GenBank/DDBJ databases">
        <title>Genome sequence of Mycobacterium haemophilum.</title>
        <authorList>
            <person name="Greninger A.L."/>
            <person name="Cunningham G."/>
            <person name="Miller S."/>
        </authorList>
    </citation>
    <scope>NUCLEOTIDE SEQUENCE [LARGE SCALE GENOMIC DNA]</scope>
    <source>
        <strain evidence="2">UC1</strain>
    </source>
</reference>
<gene>
    <name evidence="1" type="ORF">ABH38_11365</name>
</gene>
<protein>
    <submittedName>
        <fullName evidence="1">Uncharacterized protein</fullName>
    </submittedName>
</protein>
<accession>A0A0I9UHX6</accession>
<comment type="caution">
    <text evidence="1">The sequence shown here is derived from an EMBL/GenBank/DDBJ whole genome shotgun (WGS) entry which is preliminary data.</text>
</comment>
<keyword evidence="2" id="KW-1185">Reference proteome</keyword>
<evidence type="ECO:0000313" key="1">
    <source>
        <dbReference type="EMBL" id="KLO36573.1"/>
    </source>
</evidence>
<organism evidence="1 2">
    <name type="scientific">Mycobacterium haemophilum</name>
    <dbReference type="NCBI Taxonomy" id="29311"/>
    <lineage>
        <taxon>Bacteria</taxon>
        <taxon>Bacillati</taxon>
        <taxon>Actinomycetota</taxon>
        <taxon>Actinomycetes</taxon>
        <taxon>Mycobacteriales</taxon>
        <taxon>Mycobacteriaceae</taxon>
        <taxon>Mycobacterium</taxon>
    </lineage>
</organism>
<dbReference type="EMBL" id="LDPR01000008">
    <property type="protein sequence ID" value="KLO36573.1"/>
    <property type="molecule type" value="Genomic_DNA"/>
</dbReference>
<name>A0A0I9UHX6_9MYCO</name>